<dbReference type="Pfam" id="PF02133">
    <property type="entry name" value="Transp_cyt_pur"/>
    <property type="match status" value="1"/>
</dbReference>
<dbReference type="InterPro" id="IPR030191">
    <property type="entry name" value="CodB"/>
</dbReference>
<keyword evidence="8" id="KW-1185">Reference proteome</keyword>
<gene>
    <name evidence="7" type="ORF">DFR76_107308</name>
</gene>
<keyword evidence="4 6" id="KW-1133">Transmembrane helix</keyword>
<name>A0A370I2Y0_9NOCA</name>
<feature type="transmembrane region" description="Helical" evidence="6">
    <location>
        <begin position="236"/>
        <end position="254"/>
    </location>
</feature>
<reference evidence="7 8" key="1">
    <citation type="submission" date="2018-07" db="EMBL/GenBank/DDBJ databases">
        <title>Genomic Encyclopedia of Type Strains, Phase IV (KMG-IV): sequencing the most valuable type-strain genomes for metagenomic binning, comparative biology and taxonomic classification.</title>
        <authorList>
            <person name="Goeker M."/>
        </authorList>
    </citation>
    <scope>NUCLEOTIDE SEQUENCE [LARGE SCALE GENOMIC DNA]</scope>
    <source>
        <strain evidence="7 8">DSM 44290</strain>
    </source>
</reference>
<comment type="similarity">
    <text evidence="2">Belongs to the purine-cytosine permease (2.A.39) family.</text>
</comment>
<feature type="transmembrane region" description="Helical" evidence="6">
    <location>
        <begin position="336"/>
        <end position="358"/>
    </location>
</feature>
<dbReference type="GO" id="GO:0005886">
    <property type="term" value="C:plasma membrane"/>
    <property type="evidence" value="ECO:0007669"/>
    <property type="project" value="TreeGrafter"/>
</dbReference>
<protein>
    <submittedName>
        <fullName evidence="7">Cytosine permease</fullName>
    </submittedName>
</protein>
<accession>A0A370I2Y0</accession>
<evidence type="ECO:0000256" key="5">
    <source>
        <dbReference type="ARBA" id="ARBA00023136"/>
    </source>
</evidence>
<dbReference type="PANTHER" id="PTHR30569">
    <property type="entry name" value="CYTOSINE TRANSPORTER CODB"/>
    <property type="match status" value="1"/>
</dbReference>
<evidence type="ECO:0000256" key="2">
    <source>
        <dbReference type="ARBA" id="ARBA00008974"/>
    </source>
</evidence>
<evidence type="ECO:0000256" key="4">
    <source>
        <dbReference type="ARBA" id="ARBA00022989"/>
    </source>
</evidence>
<comment type="subcellular location">
    <subcellularLocation>
        <location evidence="1">Membrane</location>
        <topology evidence="1">Multi-pass membrane protein</topology>
    </subcellularLocation>
</comment>
<dbReference type="PANTHER" id="PTHR30569:SF0">
    <property type="entry name" value="CYTOSINE PERMEASE"/>
    <property type="match status" value="1"/>
</dbReference>
<feature type="transmembrane region" description="Helical" evidence="6">
    <location>
        <begin position="197"/>
        <end position="216"/>
    </location>
</feature>
<dbReference type="Proteomes" id="UP000254869">
    <property type="component" value="Unassembled WGS sequence"/>
</dbReference>
<proteinExistence type="inferred from homology"/>
<dbReference type="RefSeq" id="WP_067996073.1">
    <property type="nucleotide sequence ID" value="NZ_QQBC01000007.1"/>
</dbReference>
<feature type="transmembrane region" description="Helical" evidence="6">
    <location>
        <begin position="97"/>
        <end position="116"/>
    </location>
</feature>
<feature type="transmembrane region" description="Helical" evidence="6">
    <location>
        <begin position="311"/>
        <end position="330"/>
    </location>
</feature>
<feature type="transmembrane region" description="Helical" evidence="6">
    <location>
        <begin position="287"/>
        <end position="304"/>
    </location>
</feature>
<feature type="transmembrane region" description="Helical" evidence="6">
    <location>
        <begin position="57"/>
        <end position="77"/>
    </location>
</feature>
<dbReference type="Gene3D" id="1.10.4160.10">
    <property type="entry name" value="Hydantoin permease"/>
    <property type="match status" value="1"/>
</dbReference>
<evidence type="ECO:0000256" key="6">
    <source>
        <dbReference type="SAM" id="Phobius"/>
    </source>
</evidence>
<comment type="caution">
    <text evidence="7">The sequence shown here is derived from an EMBL/GenBank/DDBJ whole genome shotgun (WGS) entry which is preliminary data.</text>
</comment>
<evidence type="ECO:0000313" key="8">
    <source>
        <dbReference type="Proteomes" id="UP000254869"/>
    </source>
</evidence>
<keyword evidence="3 6" id="KW-0812">Transmembrane</keyword>
<evidence type="ECO:0000313" key="7">
    <source>
        <dbReference type="EMBL" id="RDI64930.1"/>
    </source>
</evidence>
<dbReference type="STRING" id="1210086.GCA_001613105_02270"/>
<feature type="transmembrane region" description="Helical" evidence="6">
    <location>
        <begin position="370"/>
        <end position="393"/>
    </location>
</feature>
<organism evidence="7 8">
    <name type="scientific">Nocardia pseudobrasiliensis</name>
    <dbReference type="NCBI Taxonomy" id="45979"/>
    <lineage>
        <taxon>Bacteria</taxon>
        <taxon>Bacillati</taxon>
        <taxon>Actinomycetota</taxon>
        <taxon>Actinomycetes</taxon>
        <taxon>Mycobacteriales</taxon>
        <taxon>Nocardiaceae</taxon>
        <taxon>Nocardia</taxon>
    </lineage>
</organism>
<keyword evidence="5 6" id="KW-0472">Membrane</keyword>
<feature type="transmembrane region" description="Helical" evidence="6">
    <location>
        <begin position="399"/>
        <end position="417"/>
    </location>
</feature>
<feature type="transmembrane region" description="Helical" evidence="6">
    <location>
        <begin position="155"/>
        <end position="177"/>
    </location>
</feature>
<sequence>MTAAPVGHDDYALSRVPQAARYPWWSVATQRFGQISGLSQFLLGATLGFGLPFWQAFLAFTLGAVVLELVSIAVGIIGQREGLSTSVLSRWTGFGQGGAAVVALVIGFSATGWFGVQSQLAGKSLAKILGGLPVWGWSMLFGLLVTLIVTYGFRWMAWTAYITVPAFLIMAGVSVVIELRRHDLGGLLTDAAPGPHLTLVQAVTLVAGQFMVGAVITPDMTRFNRSPMDVVKQTVVGITLGEWVIGSVGVLLAHALHSKDIATIVTSSVGWVGVLVIVVAALKVNDWNLYVSSLGLANFVKTVFGVQVHRAWVSIVVGVVGSALGAAGILSRYTDFLNLLAVAFPPIPAIMVAEYYVARRWRGQLTAAGTALPATSPMWVPATLVIWLLAALFGKYVKFGLPSVNALIAAFVLYLVADRIGLLRGFGSHATAPEATNTAPQQRV</sequence>
<dbReference type="InterPro" id="IPR001248">
    <property type="entry name" value="Pur-cyt_permease"/>
</dbReference>
<dbReference type="GO" id="GO:0015209">
    <property type="term" value="F:cytosine transmembrane transporter activity"/>
    <property type="evidence" value="ECO:0007669"/>
    <property type="project" value="InterPro"/>
</dbReference>
<evidence type="ECO:0000256" key="1">
    <source>
        <dbReference type="ARBA" id="ARBA00004141"/>
    </source>
</evidence>
<dbReference type="AlphaFoldDB" id="A0A370I2Y0"/>
<feature type="transmembrane region" description="Helical" evidence="6">
    <location>
        <begin position="128"/>
        <end position="149"/>
    </location>
</feature>
<feature type="transmembrane region" description="Helical" evidence="6">
    <location>
        <begin position="261"/>
        <end position="281"/>
    </location>
</feature>
<evidence type="ECO:0000256" key="3">
    <source>
        <dbReference type="ARBA" id="ARBA00022692"/>
    </source>
</evidence>
<dbReference type="EMBL" id="QQBC01000007">
    <property type="protein sequence ID" value="RDI64930.1"/>
    <property type="molecule type" value="Genomic_DNA"/>
</dbReference>
<dbReference type="CDD" id="cd11484">
    <property type="entry name" value="SLC-NCS1sbd_CobB-like"/>
    <property type="match status" value="1"/>
</dbReference>